<dbReference type="AlphaFoldDB" id="A0ABD0VRT1"/>
<dbReference type="EMBL" id="JANQDX010000004">
    <property type="protein sequence ID" value="KAL0925392.1"/>
    <property type="molecule type" value="Genomic_DNA"/>
</dbReference>
<name>A0ABD0VRT1_DENTH</name>
<dbReference type="PANTHER" id="PTHR47481:SF31">
    <property type="entry name" value="OS01G0873500 PROTEIN"/>
    <property type="match status" value="1"/>
</dbReference>
<evidence type="ECO:0000313" key="1">
    <source>
        <dbReference type="EMBL" id="KAL0925392.1"/>
    </source>
</evidence>
<gene>
    <name evidence="1" type="ORF">M5K25_003718</name>
</gene>
<dbReference type="PANTHER" id="PTHR47481">
    <property type="match status" value="1"/>
</dbReference>
<organism evidence="1 2">
    <name type="scientific">Dendrobium thyrsiflorum</name>
    <name type="common">Pinecone-like raceme dendrobium</name>
    <name type="synonym">Orchid</name>
    <dbReference type="NCBI Taxonomy" id="117978"/>
    <lineage>
        <taxon>Eukaryota</taxon>
        <taxon>Viridiplantae</taxon>
        <taxon>Streptophyta</taxon>
        <taxon>Embryophyta</taxon>
        <taxon>Tracheophyta</taxon>
        <taxon>Spermatophyta</taxon>
        <taxon>Magnoliopsida</taxon>
        <taxon>Liliopsida</taxon>
        <taxon>Asparagales</taxon>
        <taxon>Orchidaceae</taxon>
        <taxon>Epidendroideae</taxon>
        <taxon>Malaxideae</taxon>
        <taxon>Dendrobiinae</taxon>
        <taxon>Dendrobium</taxon>
    </lineage>
</organism>
<proteinExistence type="predicted"/>
<reference evidence="1 2" key="1">
    <citation type="journal article" date="2024" name="Plant Biotechnol. J.">
        <title>Dendrobium thyrsiflorum genome and its molecular insights into genes involved in important horticultural traits.</title>
        <authorList>
            <person name="Chen B."/>
            <person name="Wang J.Y."/>
            <person name="Zheng P.J."/>
            <person name="Li K.L."/>
            <person name="Liang Y.M."/>
            <person name="Chen X.F."/>
            <person name="Zhang C."/>
            <person name="Zhao X."/>
            <person name="He X."/>
            <person name="Zhang G.Q."/>
            <person name="Liu Z.J."/>
            <person name="Xu Q."/>
        </authorList>
    </citation>
    <scope>NUCLEOTIDE SEQUENCE [LARGE SCALE GENOMIC DNA]</scope>
    <source>
        <strain evidence="1">GZMU011</strain>
    </source>
</reference>
<comment type="caution">
    <text evidence="1">The sequence shown here is derived from an EMBL/GenBank/DDBJ whole genome shotgun (WGS) entry which is preliminary data.</text>
</comment>
<protein>
    <recommendedName>
        <fullName evidence="3">Retrovirus-related Pol polyprotein from transposon TNT 1-94</fullName>
    </recommendedName>
</protein>
<dbReference type="Proteomes" id="UP001552299">
    <property type="component" value="Unassembled WGS sequence"/>
</dbReference>
<evidence type="ECO:0000313" key="2">
    <source>
        <dbReference type="Proteomes" id="UP001552299"/>
    </source>
</evidence>
<keyword evidence="2" id="KW-1185">Reference proteome</keyword>
<sequence length="191" mass="21413">MDKLLFKCDIHDREAIDRLHKCSSIDTEDIIFYILNGLPANYQAFKSAIRIKLTPISLDDLYSLLCSEEVNLATDAAKELHIIEPTSAQDNHFALTSTRGRGRGHCCRACGHSSFYAPSRFSTCSSPMLHTTTPRLLVDCQICRNEDILLSTIGTVPTFNSLPRLLTPIKLYLLKQPPSIPGTWMVKPLHI</sequence>
<evidence type="ECO:0008006" key="3">
    <source>
        <dbReference type="Google" id="ProtNLM"/>
    </source>
</evidence>
<accession>A0ABD0VRT1</accession>